<dbReference type="AlphaFoldDB" id="A0A5B7HF28"/>
<organism evidence="2 3">
    <name type="scientific">Portunus trituberculatus</name>
    <name type="common">Swimming crab</name>
    <name type="synonym">Neptunus trituberculatus</name>
    <dbReference type="NCBI Taxonomy" id="210409"/>
    <lineage>
        <taxon>Eukaryota</taxon>
        <taxon>Metazoa</taxon>
        <taxon>Ecdysozoa</taxon>
        <taxon>Arthropoda</taxon>
        <taxon>Crustacea</taxon>
        <taxon>Multicrustacea</taxon>
        <taxon>Malacostraca</taxon>
        <taxon>Eumalacostraca</taxon>
        <taxon>Eucarida</taxon>
        <taxon>Decapoda</taxon>
        <taxon>Pleocyemata</taxon>
        <taxon>Brachyura</taxon>
        <taxon>Eubrachyura</taxon>
        <taxon>Portunoidea</taxon>
        <taxon>Portunidae</taxon>
        <taxon>Portuninae</taxon>
        <taxon>Portunus</taxon>
    </lineage>
</organism>
<name>A0A5B7HF28_PORTR</name>
<protein>
    <submittedName>
        <fullName evidence="2">Uncharacterized protein</fullName>
    </submittedName>
</protein>
<proteinExistence type="predicted"/>
<dbReference type="Proteomes" id="UP000324222">
    <property type="component" value="Unassembled WGS sequence"/>
</dbReference>
<evidence type="ECO:0000256" key="1">
    <source>
        <dbReference type="SAM" id="MobiDB-lite"/>
    </source>
</evidence>
<reference evidence="2 3" key="1">
    <citation type="submission" date="2019-05" db="EMBL/GenBank/DDBJ databases">
        <title>Another draft genome of Portunus trituberculatus and its Hox gene families provides insights of decapod evolution.</title>
        <authorList>
            <person name="Jeong J.-H."/>
            <person name="Song I."/>
            <person name="Kim S."/>
            <person name="Choi T."/>
            <person name="Kim D."/>
            <person name="Ryu S."/>
            <person name="Kim W."/>
        </authorList>
    </citation>
    <scope>NUCLEOTIDE SEQUENCE [LARGE SCALE GENOMIC DNA]</scope>
    <source>
        <tissue evidence="2">Muscle</tissue>
    </source>
</reference>
<feature type="region of interest" description="Disordered" evidence="1">
    <location>
        <begin position="47"/>
        <end position="87"/>
    </location>
</feature>
<accession>A0A5B7HF28</accession>
<evidence type="ECO:0000313" key="3">
    <source>
        <dbReference type="Proteomes" id="UP000324222"/>
    </source>
</evidence>
<evidence type="ECO:0000313" key="2">
    <source>
        <dbReference type="EMBL" id="MPC68733.1"/>
    </source>
</evidence>
<comment type="caution">
    <text evidence="2">The sequence shown here is derived from an EMBL/GenBank/DDBJ whole genome shotgun (WGS) entry which is preliminary data.</text>
</comment>
<keyword evidence="3" id="KW-1185">Reference proteome</keyword>
<sequence>MTKARRVQLTDAGFRRTQGSIAGWRRRYRAAIEVQLQERHEFQTLDTAGMTKTKNRTVSTGTKTETLPTTAPQGEDSGRTHAAGRRL</sequence>
<gene>
    <name evidence="2" type="ORF">E2C01_062940</name>
</gene>
<dbReference type="EMBL" id="VSRR010028295">
    <property type="protein sequence ID" value="MPC68733.1"/>
    <property type="molecule type" value="Genomic_DNA"/>
</dbReference>
<feature type="compositionally biased region" description="Polar residues" evidence="1">
    <location>
        <begin position="47"/>
        <end position="72"/>
    </location>
</feature>